<dbReference type="PROSITE" id="PS51354">
    <property type="entry name" value="GLUTAREDOXIN_2"/>
    <property type="match status" value="1"/>
</dbReference>
<accession>A0A6C0JGR7</accession>
<protein>
    <recommendedName>
        <fullName evidence="1">Glutaredoxin domain-containing protein</fullName>
    </recommendedName>
</protein>
<dbReference type="Pfam" id="PF00462">
    <property type="entry name" value="Glutaredoxin"/>
    <property type="match status" value="1"/>
</dbReference>
<dbReference type="SUPFAM" id="SSF52833">
    <property type="entry name" value="Thioredoxin-like"/>
    <property type="match status" value="1"/>
</dbReference>
<reference evidence="2" key="1">
    <citation type="journal article" date="2020" name="Nature">
        <title>Giant virus diversity and host interactions through global metagenomics.</title>
        <authorList>
            <person name="Schulz F."/>
            <person name="Roux S."/>
            <person name="Paez-Espino D."/>
            <person name="Jungbluth S."/>
            <person name="Walsh D.A."/>
            <person name="Denef V.J."/>
            <person name="McMahon K.D."/>
            <person name="Konstantinidis K.T."/>
            <person name="Eloe-Fadrosh E.A."/>
            <person name="Kyrpides N.C."/>
            <person name="Woyke T."/>
        </authorList>
    </citation>
    <scope>NUCLEOTIDE SEQUENCE</scope>
    <source>
        <strain evidence="2">GVMAG-M-3300027708-39</strain>
    </source>
</reference>
<sequence length="95" mass="11335">MNFETPFENNFTIYSKSGCPNCRTVKDLIKKANLQYEIIDCDDYLLEDKENFLLFIKSYSKIEWKSFPIVFFNEEFIGGLNETIKYLDKLISFDF</sequence>
<dbReference type="CDD" id="cd02066">
    <property type="entry name" value="GRX_family"/>
    <property type="match status" value="1"/>
</dbReference>
<evidence type="ECO:0000313" key="2">
    <source>
        <dbReference type="EMBL" id="QHU04141.1"/>
    </source>
</evidence>
<dbReference type="Gene3D" id="3.40.30.10">
    <property type="entry name" value="Glutaredoxin"/>
    <property type="match status" value="1"/>
</dbReference>
<feature type="domain" description="Glutaredoxin" evidence="1">
    <location>
        <begin position="12"/>
        <end position="77"/>
    </location>
</feature>
<proteinExistence type="predicted"/>
<dbReference type="InterPro" id="IPR036249">
    <property type="entry name" value="Thioredoxin-like_sf"/>
</dbReference>
<organism evidence="2">
    <name type="scientific">viral metagenome</name>
    <dbReference type="NCBI Taxonomy" id="1070528"/>
    <lineage>
        <taxon>unclassified sequences</taxon>
        <taxon>metagenomes</taxon>
        <taxon>organismal metagenomes</taxon>
    </lineage>
</organism>
<name>A0A6C0JGR7_9ZZZZ</name>
<evidence type="ECO:0000259" key="1">
    <source>
        <dbReference type="Pfam" id="PF00462"/>
    </source>
</evidence>
<dbReference type="EMBL" id="MN740394">
    <property type="protein sequence ID" value="QHU04141.1"/>
    <property type="molecule type" value="Genomic_DNA"/>
</dbReference>
<dbReference type="AlphaFoldDB" id="A0A6C0JGR7"/>
<dbReference type="InterPro" id="IPR002109">
    <property type="entry name" value="Glutaredoxin"/>
</dbReference>